<accession>A0A7V9YYC7</accession>
<dbReference type="Pfam" id="PF14568">
    <property type="entry name" value="SUKH_6"/>
    <property type="match status" value="1"/>
</dbReference>
<organism evidence="2 3">
    <name type="scientific">[Anoxybacillus] calidus</name>
    <dbReference type="NCBI Taxonomy" id="575178"/>
    <lineage>
        <taxon>Bacteria</taxon>
        <taxon>Bacillati</taxon>
        <taxon>Bacillota</taxon>
        <taxon>Bacilli</taxon>
        <taxon>Bacillales</taxon>
        <taxon>Anoxybacillaceae</taxon>
        <taxon>Paranoxybacillus</taxon>
    </lineage>
</organism>
<protein>
    <recommendedName>
        <fullName evidence="1">Knr4/Smi1-like domain-containing protein</fullName>
    </recommendedName>
</protein>
<name>A0A7V9YYC7_9BACL</name>
<dbReference type="InterPro" id="IPR037883">
    <property type="entry name" value="Knr4/Smi1-like_sf"/>
</dbReference>
<evidence type="ECO:0000313" key="3">
    <source>
        <dbReference type="Proteomes" id="UP000580891"/>
    </source>
</evidence>
<dbReference type="Proteomes" id="UP000580891">
    <property type="component" value="Unassembled WGS sequence"/>
</dbReference>
<dbReference type="Gene3D" id="3.40.1580.10">
    <property type="entry name" value="SMI1/KNR4-like"/>
    <property type="match status" value="1"/>
</dbReference>
<dbReference type="InterPro" id="IPR018958">
    <property type="entry name" value="Knr4/Smi1-like_dom"/>
</dbReference>
<feature type="domain" description="Knr4/Smi1-like" evidence="1">
    <location>
        <begin position="16"/>
        <end position="144"/>
    </location>
</feature>
<proteinExistence type="predicted"/>
<reference evidence="2 3" key="1">
    <citation type="submission" date="2020-07" db="EMBL/GenBank/DDBJ databases">
        <title>Genomic Encyclopedia of Type Strains, Phase IV (KMG-IV): sequencing the most valuable type-strain genomes for metagenomic binning, comparative biology and taxonomic classification.</title>
        <authorList>
            <person name="Goeker M."/>
        </authorList>
    </citation>
    <scope>NUCLEOTIDE SEQUENCE [LARGE SCALE GENOMIC DNA]</scope>
    <source>
        <strain evidence="2 3">DSM 25220</strain>
    </source>
</reference>
<keyword evidence="3" id="KW-1185">Reference proteome</keyword>
<dbReference type="AlphaFoldDB" id="A0A7V9YYC7"/>
<sequence length="260" mass="29951">MKNIWREGYDNYKLDTLTDEAVEMAEEILKVKLPKSYINILKVQNGGYIKFNSYPCNVPTSWADNHINVEHILGIGEANGILESENLIKEWGLPNNIVLISGDGHSWIALDYRKMKENPPVIYIDTELNQIVEIAKSFDEFLDGLYIEEFGDDSTARIEKEWTLEEINTALSSNDEQIMISALNYLLIQPNEHVNMIEQKLMALLQNPNPQIKELAVIYAYHFNQKGVLSTEFVDELIPILRIDKELKEYLDIFSTENIP</sequence>
<comment type="caution">
    <text evidence="2">The sequence shown here is derived from an EMBL/GenBank/DDBJ whole genome shotgun (WGS) entry which is preliminary data.</text>
</comment>
<dbReference type="SUPFAM" id="SSF160631">
    <property type="entry name" value="SMI1/KNR4-like"/>
    <property type="match status" value="1"/>
</dbReference>
<dbReference type="SMART" id="SM00860">
    <property type="entry name" value="SMI1_KNR4"/>
    <property type="match status" value="1"/>
</dbReference>
<gene>
    <name evidence="2" type="ORF">HNQ85_000858</name>
</gene>
<dbReference type="RefSeq" id="WP_181536445.1">
    <property type="nucleotide sequence ID" value="NZ_JACDUU010000001.1"/>
</dbReference>
<evidence type="ECO:0000313" key="2">
    <source>
        <dbReference type="EMBL" id="MBA2870600.1"/>
    </source>
</evidence>
<evidence type="ECO:0000259" key="1">
    <source>
        <dbReference type="SMART" id="SM00860"/>
    </source>
</evidence>
<dbReference type="EMBL" id="JACDUU010000001">
    <property type="protein sequence ID" value="MBA2870600.1"/>
    <property type="molecule type" value="Genomic_DNA"/>
</dbReference>